<organism evidence="5 6">
    <name type="scientific">Papaver nudicaule</name>
    <name type="common">Iceland poppy</name>
    <dbReference type="NCBI Taxonomy" id="74823"/>
    <lineage>
        <taxon>Eukaryota</taxon>
        <taxon>Viridiplantae</taxon>
        <taxon>Streptophyta</taxon>
        <taxon>Embryophyta</taxon>
        <taxon>Tracheophyta</taxon>
        <taxon>Spermatophyta</taxon>
        <taxon>Magnoliopsida</taxon>
        <taxon>Ranunculales</taxon>
        <taxon>Papaveraceae</taxon>
        <taxon>Papaveroideae</taxon>
        <taxon>Papaver</taxon>
    </lineage>
</organism>
<gene>
    <name evidence="4" type="ORF">MKW94_005260</name>
    <name evidence="5" type="ORF">MKW94_030038</name>
</gene>
<keyword evidence="1" id="KW-0175">Coiled coil</keyword>
<dbReference type="CDD" id="cd06257">
    <property type="entry name" value="DnaJ"/>
    <property type="match status" value="1"/>
</dbReference>
<dbReference type="PROSITE" id="PS50076">
    <property type="entry name" value="DNAJ_2"/>
    <property type="match status" value="1"/>
</dbReference>
<evidence type="ECO:0000256" key="1">
    <source>
        <dbReference type="SAM" id="Coils"/>
    </source>
</evidence>
<dbReference type="Pfam" id="PF00226">
    <property type="entry name" value="DnaJ"/>
    <property type="match status" value="1"/>
</dbReference>
<keyword evidence="6" id="KW-1185">Reference proteome</keyword>
<dbReference type="InterPro" id="IPR001623">
    <property type="entry name" value="DnaJ_domain"/>
</dbReference>
<evidence type="ECO:0000313" key="4">
    <source>
        <dbReference type="EMBL" id="MCL7033489.1"/>
    </source>
</evidence>
<proteinExistence type="predicted"/>
<sequence>MDTNKEDALRAKGIAERRFSKQDFIGAKKYAVKAQKLHPKLKGISQMLATFDVYLASTKVDMHGEVDFYAVLGLTPSADDGMVKKQYKKLALILHPDKNKTVGADGAFKLVSEAWALLSDSNKRASYDLRRSETTLTPVFHPAYYAVQTPVFQGLNHYSNPLNSLNIAKSTTFWTICTSCSVQYEYLRKYVNSRLTCKNCRTTFSAIETEPCLNGSVQFVYTEYGHGNQVTYIPTDSFVLTGSGVSGYNSGLATGNQTFQWSPLAETYGDVLGGQASMTTSSGVLHNPKQKRRVTGGKTASTGSNLTVKKNVPLASVPKPERPEKRRKVKGKYCGTNGNVELGAEITNPDVTVANGYGKAEYSAKVRKTSVAPVRHSTIAPAFDARQLLINKASKAIREKLEEMKLAEAEEKAKASQEAGKSEEHTTTAELVTTLADLGVSMDQSAISEPGTISIVVPDSDFHDFDMERSESCFKSKQIWALYDDEDGMPRLHCLIRQVISVKPFKIRVSYLNFQSEAEHGSGAKACGYFKAGNSDVIGTVNIFSHVTCGEKTGKGGVIQIVPKRGEIWAVYMNWSPDWNSKKTAGKTTSQIEMVEVLDDYTEKLGVCVNSLVKLDGFRTVYQRRTDKDVIRWIPSKEILRFSHQVPSWLIEGKAHLPDGCCDLDPAAIPEELLQTIS</sequence>
<dbReference type="Proteomes" id="UP001177140">
    <property type="component" value="Unassembled WGS sequence"/>
</dbReference>
<dbReference type="Pfam" id="PF11926">
    <property type="entry name" value="DUF3444"/>
    <property type="match status" value="1"/>
</dbReference>
<dbReference type="InterPro" id="IPR036869">
    <property type="entry name" value="J_dom_sf"/>
</dbReference>
<accession>A0AA41W2Z5</accession>
<evidence type="ECO:0000313" key="6">
    <source>
        <dbReference type="Proteomes" id="UP001177140"/>
    </source>
</evidence>
<name>A0AA41W2Z5_PAPNU</name>
<evidence type="ECO:0000313" key="5">
    <source>
        <dbReference type="EMBL" id="MCL7052112.1"/>
    </source>
</evidence>
<evidence type="ECO:0000259" key="3">
    <source>
        <dbReference type="PROSITE" id="PS50076"/>
    </source>
</evidence>
<dbReference type="Pfam" id="PF23551">
    <property type="entry name" value="Zn_ribbon_20"/>
    <property type="match status" value="1"/>
</dbReference>
<feature type="domain" description="J" evidence="3">
    <location>
        <begin position="67"/>
        <end position="131"/>
    </location>
</feature>
<dbReference type="InterPro" id="IPR056988">
    <property type="entry name" value="Zn_ribbon_pln"/>
</dbReference>
<feature type="region of interest" description="Disordered" evidence="2">
    <location>
        <begin position="279"/>
        <end position="303"/>
    </location>
</feature>
<dbReference type="SMART" id="SM00271">
    <property type="entry name" value="DnaJ"/>
    <property type="match status" value="1"/>
</dbReference>
<dbReference type="AlphaFoldDB" id="A0AA41W2Z5"/>
<dbReference type="PANTHER" id="PTHR44137">
    <property type="entry name" value="BNAC03G44070D PROTEIN"/>
    <property type="match status" value="1"/>
</dbReference>
<dbReference type="EMBL" id="JAJJMA010346262">
    <property type="protein sequence ID" value="MCL7052112.1"/>
    <property type="molecule type" value="Genomic_DNA"/>
</dbReference>
<dbReference type="PROSITE" id="PS00636">
    <property type="entry name" value="DNAJ_1"/>
    <property type="match status" value="1"/>
</dbReference>
<protein>
    <recommendedName>
        <fullName evidence="3">J domain-containing protein</fullName>
    </recommendedName>
</protein>
<dbReference type="InterPro" id="IPR018253">
    <property type="entry name" value="DnaJ_domain_CS"/>
</dbReference>
<evidence type="ECO:0000256" key="2">
    <source>
        <dbReference type="SAM" id="MobiDB-lite"/>
    </source>
</evidence>
<dbReference type="PANTHER" id="PTHR44137:SF7">
    <property type="entry name" value="J DOMAIN-CONTAINING PROTEIN"/>
    <property type="match status" value="1"/>
</dbReference>
<dbReference type="EMBL" id="JAJJMA010135009">
    <property type="protein sequence ID" value="MCL7033489.1"/>
    <property type="molecule type" value="Genomic_DNA"/>
</dbReference>
<reference evidence="5" key="1">
    <citation type="submission" date="2022-03" db="EMBL/GenBank/DDBJ databases">
        <title>A functionally conserved STORR gene fusion in Papaver species that diverged 16.8 million years ago.</title>
        <authorList>
            <person name="Catania T."/>
        </authorList>
    </citation>
    <scope>NUCLEOTIDE SEQUENCE</scope>
    <source>
        <strain evidence="5">S-191538</strain>
    </source>
</reference>
<dbReference type="Gene3D" id="1.10.287.110">
    <property type="entry name" value="DnaJ domain"/>
    <property type="match status" value="1"/>
</dbReference>
<comment type="caution">
    <text evidence="5">The sequence shown here is derived from an EMBL/GenBank/DDBJ whole genome shotgun (WGS) entry which is preliminary data.</text>
</comment>
<dbReference type="PRINTS" id="PR00625">
    <property type="entry name" value="JDOMAIN"/>
</dbReference>
<feature type="coiled-coil region" evidence="1">
    <location>
        <begin position="390"/>
        <end position="419"/>
    </location>
</feature>
<dbReference type="InterPro" id="IPR024593">
    <property type="entry name" value="DUF3444"/>
</dbReference>
<dbReference type="SUPFAM" id="SSF46565">
    <property type="entry name" value="Chaperone J-domain"/>
    <property type="match status" value="1"/>
</dbReference>